<organism evidence="1 2">
    <name type="scientific">Moheibacter sediminis</name>
    <dbReference type="NCBI Taxonomy" id="1434700"/>
    <lineage>
        <taxon>Bacteria</taxon>
        <taxon>Pseudomonadati</taxon>
        <taxon>Bacteroidota</taxon>
        <taxon>Flavobacteriia</taxon>
        <taxon>Flavobacteriales</taxon>
        <taxon>Weeksellaceae</taxon>
        <taxon>Moheibacter</taxon>
    </lineage>
</organism>
<dbReference type="SUPFAM" id="SSF51126">
    <property type="entry name" value="Pectin lyase-like"/>
    <property type="match status" value="1"/>
</dbReference>
<dbReference type="STRING" id="1434700.SAMN06296427_10254"/>
<dbReference type="OrthoDB" id="1111178at2"/>
<dbReference type="InterPro" id="IPR011050">
    <property type="entry name" value="Pectin_lyase_fold/virulence"/>
</dbReference>
<dbReference type="EMBL" id="FWXS01000002">
    <property type="protein sequence ID" value="SMC41461.1"/>
    <property type="molecule type" value="Genomic_DNA"/>
</dbReference>
<accession>A0A1W1Z052</accession>
<sequence>MQIRSLVTGAILLLIIGITSCRDDFDFDPASDELGFSTDTISLDTIFNHTNSQTYKFTVHNRQNKDVEIPRIYLSRGESSLYKLNVDGMPGYAFENVPVRAKDSIFIFVEMAAGEAPVNPLYEDEVVFETTNGSQNVKLLSWIEKAKFYIPEQGQTDVLITEPSWDNSESRVIFGNAVVNNNLTIQGGTRVYFHNGAGMTVNGNLTVNGQLGNEVRFRSDRHDERSDSLPNMWGEIKIKSPNTSILNKIDYAIIKGGNIGLEVENSRLEISNTKILNNESIGLYAKNANITGYNLVINNSNITALGIEGGTYDFRHCTFANYHNIGQGIGSNHSLVLSNDGASITQANFYNNIFYGRASNAIVFDSVGSGAFIHDFRNNLIRNDFGDLTFPASNITEGDPLFVNPGFGTNDLRLKIDSPAAQNGDIGNQGVDQDILQIARPNNPTLGAYQQTVTP</sequence>
<evidence type="ECO:0000313" key="2">
    <source>
        <dbReference type="Proteomes" id="UP000192393"/>
    </source>
</evidence>
<reference evidence="1 2" key="1">
    <citation type="submission" date="2017-04" db="EMBL/GenBank/DDBJ databases">
        <authorList>
            <person name="Afonso C.L."/>
            <person name="Miller P.J."/>
            <person name="Scott M.A."/>
            <person name="Spackman E."/>
            <person name="Goraichik I."/>
            <person name="Dimitrov K.M."/>
            <person name="Suarez D.L."/>
            <person name="Swayne D.E."/>
        </authorList>
    </citation>
    <scope>NUCLEOTIDE SEQUENCE [LARGE SCALE GENOMIC DNA]</scope>
    <source>
        <strain evidence="1 2">CGMCC 1.12708</strain>
    </source>
</reference>
<name>A0A1W1Z052_9FLAO</name>
<evidence type="ECO:0008006" key="3">
    <source>
        <dbReference type="Google" id="ProtNLM"/>
    </source>
</evidence>
<gene>
    <name evidence="1" type="ORF">SAMN06296427_10254</name>
</gene>
<evidence type="ECO:0000313" key="1">
    <source>
        <dbReference type="EMBL" id="SMC41461.1"/>
    </source>
</evidence>
<dbReference type="Proteomes" id="UP000192393">
    <property type="component" value="Unassembled WGS sequence"/>
</dbReference>
<dbReference type="AlphaFoldDB" id="A0A1W1Z052"/>
<proteinExistence type="predicted"/>
<dbReference type="RefSeq" id="WP_084016089.1">
    <property type="nucleotide sequence ID" value="NZ_FWXS01000002.1"/>
</dbReference>
<dbReference type="PROSITE" id="PS51257">
    <property type="entry name" value="PROKAR_LIPOPROTEIN"/>
    <property type="match status" value="1"/>
</dbReference>
<keyword evidence="2" id="KW-1185">Reference proteome</keyword>
<protein>
    <recommendedName>
        <fullName evidence="3">Right handed beta helix region</fullName>
    </recommendedName>
</protein>